<dbReference type="Proteomes" id="UP000184310">
    <property type="component" value="Unassembled WGS sequence"/>
</dbReference>
<keyword evidence="2" id="KW-1185">Reference proteome</keyword>
<evidence type="ECO:0000313" key="2">
    <source>
        <dbReference type="Proteomes" id="UP000184310"/>
    </source>
</evidence>
<proteinExistence type="predicted"/>
<dbReference type="RefSeq" id="WP_072985988.1">
    <property type="nucleotide sequence ID" value="NZ_FQZB01000006.1"/>
</dbReference>
<evidence type="ECO:0000313" key="1">
    <source>
        <dbReference type="EMBL" id="SHJ15086.1"/>
    </source>
</evidence>
<protein>
    <submittedName>
        <fullName evidence="1">Uncharacterized protein</fullName>
    </submittedName>
</protein>
<reference evidence="1 2" key="1">
    <citation type="submission" date="2016-11" db="EMBL/GenBank/DDBJ databases">
        <authorList>
            <person name="Jaros S."/>
            <person name="Januszkiewicz K."/>
            <person name="Wedrychowicz H."/>
        </authorList>
    </citation>
    <scope>NUCLEOTIDE SEQUENCE [LARGE SCALE GENOMIC DNA]</scope>
    <source>
        <strain evidence="1 2">DSM 21758</strain>
    </source>
</reference>
<accession>A0A1M6GYU4</accession>
<dbReference type="AlphaFoldDB" id="A0A1M6GYU4"/>
<organism evidence="1 2">
    <name type="scientific">Clostridium cavendishii DSM 21758</name>
    <dbReference type="NCBI Taxonomy" id="1121302"/>
    <lineage>
        <taxon>Bacteria</taxon>
        <taxon>Bacillati</taxon>
        <taxon>Bacillota</taxon>
        <taxon>Clostridia</taxon>
        <taxon>Eubacteriales</taxon>
        <taxon>Clostridiaceae</taxon>
        <taxon>Clostridium</taxon>
    </lineage>
</organism>
<gene>
    <name evidence="1" type="ORF">SAMN02745163_01430</name>
</gene>
<sequence>MTKFWAQGSLVRTKDNVILKVENSETQRMFFTVVDNNVEVCEPVEESDIMQVLGTFKRYAFHNHITCNSQVARVIRNNYDKLIKHCVAN</sequence>
<dbReference type="EMBL" id="FQZB01000006">
    <property type="protein sequence ID" value="SHJ15086.1"/>
    <property type="molecule type" value="Genomic_DNA"/>
</dbReference>
<name>A0A1M6GYU4_9CLOT</name>